<reference evidence="1 2" key="1">
    <citation type="journal article" date="2024" name="Microbiol. Immunol.">
        <title>Discovery of a novel spotted fever group Rickettsia, 'Candidatus Rickettsia kedanie,' in unfed larval chigger mites, Leptotrombidium scutellare.</title>
        <authorList>
            <person name="Ogawa M."/>
            <person name="Matsutani M."/>
            <person name="Katayama T."/>
            <person name="Takada N."/>
            <person name="Noda S."/>
            <person name="Takahashi M."/>
            <person name="Kageyama D."/>
            <person name="Hanaoka N."/>
            <person name="Ebihara H."/>
        </authorList>
    </citation>
    <scope>NUCLEOTIDE SEQUENCE [LARGE SCALE GENOMIC DNA]</scope>
    <source>
        <strain evidence="1 2">KNCP2-13</strain>
    </source>
</reference>
<gene>
    <name evidence="1" type="ORF">KNCP2_12170</name>
</gene>
<protein>
    <recommendedName>
        <fullName evidence="3">Ankyrin repeat protein</fullName>
    </recommendedName>
</protein>
<evidence type="ECO:0008006" key="3">
    <source>
        <dbReference type="Google" id="ProtNLM"/>
    </source>
</evidence>
<comment type="caution">
    <text evidence="1">The sequence shown here is derived from an EMBL/GenBank/DDBJ whole genome shotgun (WGS) entry which is preliminary data.</text>
</comment>
<organism evidence="1 2">
    <name type="scientific">Candidatus Rickettsia kedanie</name>
    <dbReference type="NCBI Taxonomy" id="3115352"/>
    <lineage>
        <taxon>Bacteria</taxon>
        <taxon>Pseudomonadati</taxon>
        <taxon>Pseudomonadota</taxon>
        <taxon>Alphaproteobacteria</taxon>
        <taxon>Rickettsiales</taxon>
        <taxon>Rickettsiaceae</taxon>
        <taxon>Rickettsieae</taxon>
        <taxon>Rickettsia</taxon>
        <taxon>spotted fever group</taxon>
    </lineage>
</organism>
<dbReference type="Proteomes" id="UP001628124">
    <property type="component" value="Unassembled WGS sequence"/>
</dbReference>
<proteinExistence type="predicted"/>
<sequence>MKMGLILIYREEKIFSCLETAVLNRNVAMVAKLLAYGANMEDTVFERLTYLSKDHWIQTLQDKQHKIDMIKVFLQYGANPDVVYSNSQMIKDMEAVYEPLRALLMFESAFRRNDYKGIKAIDKKDLAAFIQWKSEIWPVIKDVSKDEYIKSLLEMTTFSKQVKLDLDDSIEQPLIKLREKIAKLALSLKFQCLVKIANIIKGNVEC</sequence>
<evidence type="ECO:0000313" key="1">
    <source>
        <dbReference type="EMBL" id="GAA5252929.1"/>
    </source>
</evidence>
<keyword evidence="2" id="KW-1185">Reference proteome</keyword>
<name>A0ABP9TUK7_9RICK</name>
<evidence type="ECO:0000313" key="2">
    <source>
        <dbReference type="Proteomes" id="UP001628124"/>
    </source>
</evidence>
<dbReference type="EMBL" id="BAABMM010000040">
    <property type="protein sequence ID" value="GAA5252929.1"/>
    <property type="molecule type" value="Genomic_DNA"/>
</dbReference>
<accession>A0ABP9TUK7</accession>